<evidence type="ECO:0000256" key="6">
    <source>
        <dbReference type="ARBA" id="ARBA00023242"/>
    </source>
</evidence>
<sequence>EGTFKSHKTQTKEAQEAEAFALYHKALDLQKHDRFEESTKAYHELLETRLLREAVLSGDEKVGLKHPGLMLKYSTYKNLAQLAAQRDDLETAMEFYLEAVMLDSTDVNLWYKIGHVALRLIRLPLARHAFEEGLRCNPDHWPCLDNLITILYTLSDYTTCLYFICKALEKDCQYSKGLVFKEKIFQEQPCLRKDSLRMFLKCDLSIHDVNVSVSETKAIIDEALELRRKRQALLVREREPDLKLVQPIPFFTWKCLGESLLAMYQHLTTCEPPRPSLGKRIDLSEYQDPAQHLTLSPTSTPVSVIQPNPVSTNPVVSVTEPVVSYTPLMPNFPIHNQNLLESVNPVGDASAGDKSKKGVKRKRITEESGETAKRRSARVRNTKCKKEEKVDFQELLVKFLPSRLRKLDPEEEDDPFGNYEVQSEIKQDNFQHIGPHRMSFDSTTFMESEKQDVHEFLLDNLNNGGILELMMRYLKVISQKFLVKWPPGLSEVVLNIYNSWRKHSTSLPNPLLRDCSNQHIRDMMRMSLSCMELQLDQWLLTKGKSSMVSPRNCPAASVNGKFGPDFPGTHFLGDLLQLSFASSQRDLFEEGWLEFVARVYWLKARFLALQGDMEQALENYDICTEMLQSSTTAQAKAGNNRSIMIRLPNLHVDSVVSLEEIDKNLKSLERCQSLEEIQRLYEAGDYKAVVHLLRPTLCFSGYARAKHLEFVISIPERPAQLLLLQDSLLKLKDYRQCSECSEVALNEAIQQMIKMTAASAKEEWVATVTQLLTGIDHSLSSDSSILEEASVTQSLIRLTNNLIQIIDCSMAVPEEPKEPFVSSVLPWIILHRIIQHEEDSFRSLCCEQQEPLQSQGEEGNMSPDTPMLPSSLMLLNTAHEYLGRRSWCCNSDGALLKFYVRVLQKELAASTSEDTHPYKEELETALEQCFYCLYSFPSKKSKARYLEEHSVQQVDLMWEDALFMFEYFKPKTLPEFDSYKTSTVSADLANLLKKIATIVPRTDKPMLSLDEVSGYIEGTLSKVPSLPEGADYSPPVVSELYYLLADYHFKNKEQSKAIKFYMHDICICPNRFDSWAGMALARASRIQDKLNSNELKSDGPIWKHSTPVLNCFKRALEIDSSNLSLWIEYGTISYALHSFASRQLKQWKSELPPEVAKQMEGRRDSMLETAKHCFTSASRCEGDGDEEEWLIHYMLGKIAEKQKQTPVVYLLHYKQAGHYLHEEAARYPKKIHYHNPPELAMEALELHATILKLVGKSDSGVDAEILVSFMKEASEGPFARGEEKNTPKVTEKEKTCMNDEDSHSSAGTVPGPGTSLPSSSGPGLTSPPYTATPVDHDYVKCKKPRLQATPDDRSQDSTAVVLSDSNSTQDMFNEPINSQDSSRKPYPEKRLSATCSDVTASCKEILASAEERGKPEESLEVAESYHAAEHSVQKLHVDPQAPSSVPVKATAPLPSQWDCKKKAEPCGDHSEFPQNLPADLEEQRKFLTKQCITSFRLCLSRFPQHYKSLYRLAFLYTCSKTHKNLQWARDVLLGSSIPWQQLKHMPAQGLFCERNKTNFFNVSCSYCCLNLSLLSDSFLILVAYFGSRRTRCNWRKALLTTASTWRSRQS</sequence>
<feature type="compositionally biased region" description="Basic and acidic residues" evidence="10">
    <location>
        <begin position="1381"/>
        <end position="1390"/>
    </location>
</feature>
<organism evidence="11 12">
    <name type="scientific">Sphenodon punctatus</name>
    <name type="common">Tuatara</name>
    <name type="synonym">Hatteria punctata</name>
    <dbReference type="NCBI Taxonomy" id="8508"/>
    <lineage>
        <taxon>Eukaryota</taxon>
        <taxon>Metazoa</taxon>
        <taxon>Chordata</taxon>
        <taxon>Craniata</taxon>
        <taxon>Vertebrata</taxon>
        <taxon>Euteleostomi</taxon>
        <taxon>Lepidosauria</taxon>
        <taxon>Sphenodontia</taxon>
        <taxon>Sphenodontidae</taxon>
        <taxon>Sphenodon</taxon>
    </lineage>
</organism>
<keyword evidence="3" id="KW-0677">Repeat</keyword>
<keyword evidence="5" id="KW-0156">Chromatin regulator</keyword>
<dbReference type="OMA" id="HAKANIP"/>
<dbReference type="PANTHER" id="PTHR15502:SF7">
    <property type="entry name" value="CALCINEURIN-BINDING PROTEIN CABIN-1"/>
    <property type="match status" value="1"/>
</dbReference>
<evidence type="ECO:0000256" key="9">
    <source>
        <dbReference type="PROSITE-ProRule" id="PRU00339"/>
    </source>
</evidence>
<feature type="region of interest" description="Disordered" evidence="10">
    <location>
        <begin position="1277"/>
        <end position="1390"/>
    </location>
</feature>
<dbReference type="InterPro" id="IPR033053">
    <property type="entry name" value="Hir3/CABIN1"/>
</dbReference>
<keyword evidence="6" id="KW-0539">Nucleus</keyword>
<evidence type="ECO:0000256" key="1">
    <source>
        <dbReference type="ARBA" id="ARBA00004123"/>
    </source>
</evidence>
<evidence type="ECO:0000256" key="2">
    <source>
        <dbReference type="ARBA" id="ARBA00022553"/>
    </source>
</evidence>
<evidence type="ECO:0000256" key="4">
    <source>
        <dbReference type="ARBA" id="ARBA00022803"/>
    </source>
</evidence>
<dbReference type="GeneTree" id="ENSGT00390000008529"/>
<dbReference type="GO" id="GO:0031491">
    <property type="term" value="F:nucleosome binding"/>
    <property type="evidence" value="ECO:0007669"/>
    <property type="project" value="TreeGrafter"/>
</dbReference>
<dbReference type="GO" id="GO:0006325">
    <property type="term" value="P:chromatin organization"/>
    <property type="evidence" value="ECO:0007669"/>
    <property type="project" value="UniProtKB-KW"/>
</dbReference>
<dbReference type="SUPFAM" id="SSF48452">
    <property type="entry name" value="TPR-like"/>
    <property type="match status" value="2"/>
</dbReference>
<feature type="compositionally biased region" description="Basic and acidic residues" evidence="10">
    <location>
        <begin position="1280"/>
        <end position="1303"/>
    </location>
</feature>
<dbReference type="Proteomes" id="UP000694392">
    <property type="component" value="Unplaced"/>
</dbReference>
<reference evidence="11" key="1">
    <citation type="submission" date="2025-08" db="UniProtKB">
        <authorList>
            <consortium name="Ensembl"/>
        </authorList>
    </citation>
    <scope>IDENTIFICATION</scope>
</reference>
<dbReference type="FunFam" id="1.25.40.10:FF:000654">
    <property type="entry name" value="Calcineurin-binding protein 1"/>
    <property type="match status" value="1"/>
</dbReference>
<feature type="region of interest" description="Disordered" evidence="10">
    <location>
        <begin position="346"/>
        <end position="382"/>
    </location>
</feature>
<feature type="repeat" description="TPR" evidence="9">
    <location>
        <begin position="73"/>
        <end position="106"/>
    </location>
</feature>
<comment type="subcellular location">
    <subcellularLocation>
        <location evidence="1">Nucleus</location>
    </subcellularLocation>
</comment>
<evidence type="ECO:0000313" key="12">
    <source>
        <dbReference type="Proteomes" id="UP000694392"/>
    </source>
</evidence>
<keyword evidence="2" id="KW-0597">Phosphoprotein</keyword>
<feature type="repeat" description="TPR" evidence="9">
    <location>
        <begin position="107"/>
        <end position="140"/>
    </location>
</feature>
<keyword evidence="12" id="KW-1185">Reference proteome</keyword>
<evidence type="ECO:0000313" key="11">
    <source>
        <dbReference type="Ensembl" id="ENSSPUP00000020080.1"/>
    </source>
</evidence>
<name>A0A8D0HHZ0_SPHPU</name>
<feature type="compositionally biased region" description="Low complexity" evidence="10">
    <location>
        <begin position="1311"/>
        <end position="1328"/>
    </location>
</feature>
<protein>
    <recommendedName>
        <fullName evidence="7">Calcineurin-binding protein cabin-1</fullName>
    </recommendedName>
    <alternativeName>
        <fullName evidence="8">Calcineurin inhibitor</fullName>
    </alternativeName>
</protein>
<dbReference type="Ensembl" id="ENSSPUT00000021383.1">
    <property type="protein sequence ID" value="ENSSPUP00000020080.1"/>
    <property type="gene ID" value="ENSSPUG00000015398.1"/>
</dbReference>
<dbReference type="Gene3D" id="1.25.40.10">
    <property type="entry name" value="Tetratricopeptide repeat domain"/>
    <property type="match status" value="2"/>
</dbReference>
<dbReference type="PANTHER" id="PTHR15502">
    <property type="entry name" value="CALCINEURIN-BINDING PROTEIN CABIN 1-RELATED"/>
    <property type="match status" value="1"/>
</dbReference>
<proteinExistence type="predicted"/>
<evidence type="ECO:0000256" key="3">
    <source>
        <dbReference type="ARBA" id="ARBA00022737"/>
    </source>
</evidence>
<reference evidence="11" key="2">
    <citation type="submission" date="2025-09" db="UniProtKB">
        <authorList>
            <consortium name="Ensembl"/>
        </authorList>
    </citation>
    <scope>IDENTIFICATION</scope>
</reference>
<feature type="compositionally biased region" description="Basic and acidic residues" evidence="10">
    <location>
        <begin position="364"/>
        <end position="373"/>
    </location>
</feature>
<evidence type="ECO:0000256" key="7">
    <source>
        <dbReference type="ARBA" id="ARBA00071005"/>
    </source>
</evidence>
<dbReference type="InterPro" id="IPR019734">
    <property type="entry name" value="TPR_rpt"/>
</dbReference>
<evidence type="ECO:0000256" key="8">
    <source>
        <dbReference type="ARBA" id="ARBA00078627"/>
    </source>
</evidence>
<accession>A0A8D0HHZ0</accession>
<dbReference type="InterPro" id="IPR011990">
    <property type="entry name" value="TPR-like_helical_dom_sf"/>
</dbReference>
<dbReference type="SMART" id="SM00028">
    <property type="entry name" value="TPR"/>
    <property type="match status" value="4"/>
</dbReference>
<keyword evidence="4 9" id="KW-0802">TPR repeat</keyword>
<evidence type="ECO:0000256" key="5">
    <source>
        <dbReference type="ARBA" id="ARBA00022853"/>
    </source>
</evidence>
<evidence type="ECO:0000256" key="10">
    <source>
        <dbReference type="SAM" id="MobiDB-lite"/>
    </source>
</evidence>
<dbReference type="GO" id="GO:0005634">
    <property type="term" value="C:nucleus"/>
    <property type="evidence" value="ECO:0007669"/>
    <property type="project" value="UniProtKB-SubCell"/>
</dbReference>
<feature type="compositionally biased region" description="Polar residues" evidence="10">
    <location>
        <begin position="1356"/>
        <end position="1380"/>
    </location>
</feature>
<dbReference type="FunFam" id="1.25.40.10:FF:000076">
    <property type="entry name" value="calcineurin-binding protein cabin-1 isoform X1"/>
    <property type="match status" value="1"/>
</dbReference>
<dbReference type="PROSITE" id="PS50005">
    <property type="entry name" value="TPR"/>
    <property type="match status" value="2"/>
</dbReference>